<feature type="transmembrane region" description="Helical" evidence="5">
    <location>
        <begin position="93"/>
        <end position="120"/>
    </location>
</feature>
<name>A0A081NYR4_9BACL</name>
<keyword evidence="2 5" id="KW-0812">Transmembrane</keyword>
<evidence type="ECO:0000256" key="1">
    <source>
        <dbReference type="ARBA" id="ARBA00004141"/>
    </source>
</evidence>
<evidence type="ECO:0000256" key="4">
    <source>
        <dbReference type="ARBA" id="ARBA00023136"/>
    </source>
</evidence>
<keyword evidence="3 5" id="KW-1133">Transmembrane helix</keyword>
<dbReference type="InterPro" id="IPR013525">
    <property type="entry name" value="ABC2_TM"/>
</dbReference>
<sequence length="228" mass="25988">MLAIWKKEFVQSFKSVFSIVTIAIFTAVSYYLSDFIAKNGAMLGKEVAEEGYVSGLVLLIYLFGFLFMFSLFHDTMNRELESRTIRFLVTKTSRLSIVLGKFLGIFTYWFVCLLVSFGIITVFAEKFYFKSFGQLLVMVLYMVSMCLLLSSLIPRRSMSMFSGLLVGLAIPLFGLWSQFSDKPWLKIFKYATPYYYFIDGGSLGWAVVLLMAAVMLGGSILLLQRRDL</sequence>
<dbReference type="GO" id="GO:0140359">
    <property type="term" value="F:ABC-type transporter activity"/>
    <property type="evidence" value="ECO:0007669"/>
    <property type="project" value="InterPro"/>
</dbReference>
<dbReference type="OrthoDB" id="2580477at2"/>
<dbReference type="AlphaFoldDB" id="A0A081NYR4"/>
<protein>
    <recommendedName>
        <fullName evidence="6">ABC-2 type transporter transmembrane domain-containing protein</fullName>
    </recommendedName>
</protein>
<evidence type="ECO:0000256" key="5">
    <source>
        <dbReference type="SAM" id="Phobius"/>
    </source>
</evidence>
<reference evidence="7 8" key="1">
    <citation type="submission" date="2014-06" db="EMBL/GenBank/DDBJ databases">
        <title>Draft genome sequence of Paenibacillus sp. MSt1.</title>
        <authorList>
            <person name="Aw Y.K."/>
            <person name="Ong K.S."/>
            <person name="Gan H.M."/>
            <person name="Lee S.M."/>
        </authorList>
    </citation>
    <scope>NUCLEOTIDE SEQUENCE [LARGE SCALE GENOMIC DNA]</scope>
    <source>
        <strain evidence="7 8">MSt1</strain>
    </source>
</reference>
<evidence type="ECO:0000259" key="6">
    <source>
        <dbReference type="Pfam" id="PF12698"/>
    </source>
</evidence>
<feature type="transmembrane region" description="Helical" evidence="5">
    <location>
        <begin position="52"/>
        <end position="72"/>
    </location>
</feature>
<keyword evidence="8" id="KW-1185">Reference proteome</keyword>
<evidence type="ECO:0000256" key="3">
    <source>
        <dbReference type="ARBA" id="ARBA00022989"/>
    </source>
</evidence>
<dbReference type="eggNOG" id="ENOG503184I">
    <property type="taxonomic scope" value="Bacteria"/>
</dbReference>
<dbReference type="GO" id="GO:0016020">
    <property type="term" value="C:membrane"/>
    <property type="evidence" value="ECO:0007669"/>
    <property type="project" value="UniProtKB-SubCell"/>
</dbReference>
<keyword evidence="4 5" id="KW-0472">Membrane</keyword>
<evidence type="ECO:0000313" key="7">
    <source>
        <dbReference type="EMBL" id="KEQ23587.1"/>
    </source>
</evidence>
<comment type="subcellular location">
    <subcellularLocation>
        <location evidence="1">Membrane</location>
        <topology evidence="1">Multi-pass membrane protein</topology>
    </subcellularLocation>
</comment>
<feature type="domain" description="ABC-2 type transporter transmembrane" evidence="6">
    <location>
        <begin position="48"/>
        <end position="200"/>
    </location>
</feature>
<dbReference type="Pfam" id="PF12698">
    <property type="entry name" value="ABC2_membrane_3"/>
    <property type="match status" value="1"/>
</dbReference>
<feature type="transmembrane region" description="Helical" evidence="5">
    <location>
        <begin position="12"/>
        <end position="32"/>
    </location>
</feature>
<feature type="transmembrane region" description="Helical" evidence="5">
    <location>
        <begin position="203"/>
        <end position="223"/>
    </location>
</feature>
<accession>A0A081NYR4</accession>
<feature type="transmembrane region" description="Helical" evidence="5">
    <location>
        <begin position="132"/>
        <end position="153"/>
    </location>
</feature>
<dbReference type="EMBL" id="JNVM01000021">
    <property type="protein sequence ID" value="KEQ23587.1"/>
    <property type="molecule type" value="Genomic_DNA"/>
</dbReference>
<proteinExistence type="predicted"/>
<organism evidence="7 8">
    <name type="scientific">Paenibacillus tyrfis</name>
    <dbReference type="NCBI Taxonomy" id="1501230"/>
    <lineage>
        <taxon>Bacteria</taxon>
        <taxon>Bacillati</taxon>
        <taxon>Bacillota</taxon>
        <taxon>Bacilli</taxon>
        <taxon>Bacillales</taxon>
        <taxon>Paenibacillaceae</taxon>
        <taxon>Paenibacillus</taxon>
    </lineage>
</organism>
<dbReference type="RefSeq" id="WP_036688195.1">
    <property type="nucleotide sequence ID" value="NZ_JNVM01000021.1"/>
</dbReference>
<evidence type="ECO:0000256" key="2">
    <source>
        <dbReference type="ARBA" id="ARBA00022692"/>
    </source>
</evidence>
<dbReference type="Proteomes" id="UP000028123">
    <property type="component" value="Unassembled WGS sequence"/>
</dbReference>
<comment type="caution">
    <text evidence="7">The sequence shown here is derived from an EMBL/GenBank/DDBJ whole genome shotgun (WGS) entry which is preliminary data.</text>
</comment>
<gene>
    <name evidence="7" type="ORF">ET33_15810</name>
</gene>
<evidence type="ECO:0000313" key="8">
    <source>
        <dbReference type="Proteomes" id="UP000028123"/>
    </source>
</evidence>
<feature type="transmembrane region" description="Helical" evidence="5">
    <location>
        <begin position="160"/>
        <end position="179"/>
    </location>
</feature>